<dbReference type="HOGENOM" id="CLU_041448_2_0_1"/>
<accession>A0A067QHF0</accession>
<protein>
    <submittedName>
        <fullName evidence="1">Uncharacterized protein</fullName>
    </submittedName>
</protein>
<proteinExistence type="predicted"/>
<reference evidence="2" key="1">
    <citation type="journal article" date="2014" name="Proc. Natl. Acad. Sci. U.S.A.">
        <title>Extensive sampling of basidiomycete genomes demonstrates inadequacy of the white-rot/brown-rot paradigm for wood decay fungi.</title>
        <authorList>
            <person name="Riley R."/>
            <person name="Salamov A.A."/>
            <person name="Brown D.W."/>
            <person name="Nagy L.G."/>
            <person name="Floudas D."/>
            <person name="Held B.W."/>
            <person name="Levasseur A."/>
            <person name="Lombard V."/>
            <person name="Morin E."/>
            <person name="Otillar R."/>
            <person name="Lindquist E.A."/>
            <person name="Sun H."/>
            <person name="LaButti K.M."/>
            <person name="Schmutz J."/>
            <person name="Jabbour D."/>
            <person name="Luo H."/>
            <person name="Baker S.E."/>
            <person name="Pisabarro A.G."/>
            <person name="Walton J.D."/>
            <person name="Blanchette R.A."/>
            <person name="Henrissat B."/>
            <person name="Martin F."/>
            <person name="Cullen D."/>
            <person name="Hibbett D.S."/>
            <person name="Grigoriev I.V."/>
        </authorList>
    </citation>
    <scope>NUCLEOTIDE SEQUENCE [LARGE SCALE GENOMIC DNA]</scope>
    <source>
        <strain evidence="2">MUCL 33604</strain>
    </source>
</reference>
<sequence length="481" mass="55069">MVDGPFSTFPLHRRKLWNGARGKISVNRFNQWVASLQNTAEQVFVREISWVKQPRFPSHEYILLTFGGKFDPNPIYGMTLRLERDANSWFKIFGSWFGSNCRDTVSISSSSLTAQHSGDRTIAYIAVNRTDIDLRHITLLLEVIGKAADQYKIWSFNCWWYAGCLWRSLLMFIGSNHCRFHLMRRDGQVERFAEFLANTRGLKGAVEWDAMTFCQFQTFSHLATVERASWDNTALDEATGYIEDILKIQVLGKFKGELNHTEGFHNTPTFTSAVNEAIAEFGDLDILPSPRSALLPLRMTLGQLQVDDPDRSVHDTTSLQEFQDLAWSGPVHHGCYRIQHLSSRQLVHVPGVRDCTPLRATSKLHPTTVWEARSLDDDTLMFNCCVTVQQLCVLLDESRYYQPGVDDAIVGCNFSGSVEPSQSHFTVREIKKKGIYTISPAHSELFWNLSDDEEDTVVRLQTDPHDDRNHWKLIKLSDWED</sequence>
<dbReference type="Proteomes" id="UP000027265">
    <property type="component" value="Unassembled WGS sequence"/>
</dbReference>
<dbReference type="AlphaFoldDB" id="A0A067QHF0"/>
<dbReference type="EMBL" id="KL197712">
    <property type="protein sequence ID" value="KDQ62026.1"/>
    <property type="molecule type" value="Genomic_DNA"/>
</dbReference>
<dbReference type="InParanoid" id="A0A067QHF0"/>
<dbReference type="Gene3D" id="2.80.10.50">
    <property type="match status" value="1"/>
</dbReference>
<organism evidence="1 2">
    <name type="scientific">Jaapia argillacea MUCL 33604</name>
    <dbReference type="NCBI Taxonomy" id="933084"/>
    <lineage>
        <taxon>Eukaryota</taxon>
        <taxon>Fungi</taxon>
        <taxon>Dikarya</taxon>
        <taxon>Basidiomycota</taxon>
        <taxon>Agaricomycotina</taxon>
        <taxon>Agaricomycetes</taxon>
        <taxon>Agaricomycetidae</taxon>
        <taxon>Jaapiales</taxon>
        <taxon>Jaapiaceae</taxon>
        <taxon>Jaapia</taxon>
    </lineage>
</organism>
<name>A0A067QHF0_9AGAM</name>
<evidence type="ECO:0000313" key="2">
    <source>
        <dbReference type="Proteomes" id="UP000027265"/>
    </source>
</evidence>
<gene>
    <name evidence="1" type="ORF">JAAARDRAFT_190426</name>
</gene>
<keyword evidence="2" id="KW-1185">Reference proteome</keyword>
<evidence type="ECO:0000313" key="1">
    <source>
        <dbReference type="EMBL" id="KDQ62026.1"/>
    </source>
</evidence>